<keyword evidence="2" id="KW-1185">Reference proteome</keyword>
<dbReference type="InterPro" id="IPR037012">
    <property type="entry name" value="NanQ/TabA/YiaL_sf"/>
</dbReference>
<dbReference type="AlphaFoldDB" id="A0A385TWB4"/>
<dbReference type="SUPFAM" id="SSF51197">
    <property type="entry name" value="Clavaminate synthase-like"/>
    <property type="match status" value="1"/>
</dbReference>
<name>A0A385TWB4_PAELA</name>
<reference evidence="1 2" key="1">
    <citation type="submission" date="2018-09" db="EMBL/GenBank/DDBJ databases">
        <title>Genome Sequence of Paenibacillus lautus Strain E7593-69, Azo Dye-Degrading Bacteria, Isolated from Commercial Tattoo Inks.</title>
        <authorList>
            <person name="Nho S.W."/>
            <person name="Kim S.-J."/>
            <person name="Kweon O."/>
            <person name="Cerniglia C.E."/>
        </authorList>
    </citation>
    <scope>NUCLEOTIDE SEQUENCE [LARGE SCALE GENOMIC DNA]</scope>
    <source>
        <strain evidence="1 2">E7593-69</strain>
    </source>
</reference>
<dbReference type="RefSeq" id="WP_119850264.1">
    <property type="nucleotide sequence ID" value="NZ_CP032412.1"/>
</dbReference>
<dbReference type="Gene3D" id="2.60.120.370">
    <property type="entry name" value="YhcH/YjgK/YiaL"/>
    <property type="match status" value="1"/>
</dbReference>
<dbReference type="PANTHER" id="PTHR34986">
    <property type="entry name" value="EVOLVED BETA-GALACTOSIDASE SUBUNIT BETA"/>
    <property type="match status" value="1"/>
</dbReference>
<organism evidence="1 2">
    <name type="scientific">Paenibacillus lautus</name>
    <name type="common">Bacillus lautus</name>
    <dbReference type="NCBI Taxonomy" id="1401"/>
    <lineage>
        <taxon>Bacteria</taxon>
        <taxon>Bacillati</taxon>
        <taxon>Bacillota</taxon>
        <taxon>Bacilli</taxon>
        <taxon>Bacillales</taxon>
        <taxon>Paenibacillaceae</taxon>
        <taxon>Paenibacillus</taxon>
    </lineage>
</organism>
<dbReference type="Proteomes" id="UP000266552">
    <property type="component" value="Chromosome"/>
</dbReference>
<accession>A0A385TWB4</accession>
<dbReference type="PANTHER" id="PTHR34986:SF1">
    <property type="entry name" value="PROTEIN YIAL"/>
    <property type="match status" value="1"/>
</dbReference>
<evidence type="ECO:0000313" key="1">
    <source>
        <dbReference type="EMBL" id="AYB46717.1"/>
    </source>
</evidence>
<proteinExistence type="predicted"/>
<dbReference type="GO" id="GO:0005829">
    <property type="term" value="C:cytosol"/>
    <property type="evidence" value="ECO:0007669"/>
    <property type="project" value="TreeGrafter"/>
</dbReference>
<dbReference type="NCBIfam" id="TIGR00022">
    <property type="entry name" value="YhcH/YjgK/YiaL family protein"/>
    <property type="match status" value="1"/>
</dbReference>
<sequence>MIVGHKNHWKTERAFAHPVVRKAIDYLISTDFTLLAPGQYPIQGEDMFARVIELTTRSKEEQLAEKHERFFDIHYLLEGDETIGWSLREGDQPSPAEPYELDQDAALYGDISYEMPIRLTPGMYMVLFPEDIHRPGLTMREPGAVRKVVVKINAGLFEVTD</sequence>
<evidence type="ECO:0000313" key="2">
    <source>
        <dbReference type="Proteomes" id="UP000266552"/>
    </source>
</evidence>
<dbReference type="InterPro" id="IPR004375">
    <property type="entry name" value="NanQ/TabA/YiaL"/>
</dbReference>
<dbReference type="Pfam" id="PF04074">
    <property type="entry name" value="DUF386"/>
    <property type="match status" value="1"/>
</dbReference>
<dbReference type="KEGG" id="plw:D5F53_26905"/>
<dbReference type="EMBL" id="CP032412">
    <property type="protein sequence ID" value="AYB46717.1"/>
    <property type="molecule type" value="Genomic_DNA"/>
</dbReference>
<gene>
    <name evidence="1" type="ORF">D5F53_26905</name>
</gene>
<protein>
    <submittedName>
        <fullName evidence="1">DUF386 domain-containing protein</fullName>
    </submittedName>
</protein>